<organism evidence="4 5">
    <name type="scientific">Candidatus Pelethenecus faecipullorum</name>
    <dbReference type="NCBI Taxonomy" id="2840900"/>
    <lineage>
        <taxon>Bacteria</taxon>
        <taxon>Bacillati</taxon>
        <taxon>Mycoplasmatota</taxon>
        <taxon>Mollicutes</taxon>
        <taxon>Candidatus Pelethenecus</taxon>
    </lineage>
</organism>
<evidence type="ECO:0000313" key="5">
    <source>
        <dbReference type="Proteomes" id="UP000886758"/>
    </source>
</evidence>
<dbReference type="CDD" id="cd00555">
    <property type="entry name" value="Maf"/>
    <property type="match status" value="1"/>
</dbReference>
<keyword evidence="3" id="KW-0546">Nucleotide metabolism</keyword>
<dbReference type="PANTHER" id="PTHR43213">
    <property type="entry name" value="BIFUNCTIONAL DTTP/UTP PYROPHOSPHATASE/METHYLTRANSFERASE PROTEIN-RELATED"/>
    <property type="match status" value="1"/>
</dbReference>
<dbReference type="GO" id="GO:0047429">
    <property type="term" value="F:nucleoside triphosphate diphosphatase activity"/>
    <property type="evidence" value="ECO:0007669"/>
    <property type="project" value="UniProtKB-EC"/>
</dbReference>
<dbReference type="PIRSF" id="PIRSF006305">
    <property type="entry name" value="Maf"/>
    <property type="match status" value="1"/>
</dbReference>
<feature type="site" description="Important for substrate specificity" evidence="3">
    <location>
        <position position="68"/>
    </location>
</feature>
<comment type="caution">
    <text evidence="3">Lacks conserved residue(s) required for the propagation of feature annotation.</text>
</comment>
<feature type="site" description="Important for substrate specificity" evidence="3">
    <location>
        <position position="10"/>
    </location>
</feature>
<name>A0A9D1KJJ3_9MOLU</name>
<comment type="subcellular location">
    <subcellularLocation>
        <location evidence="3">Cytoplasm</location>
    </subcellularLocation>
</comment>
<dbReference type="NCBIfam" id="TIGR00172">
    <property type="entry name" value="maf"/>
    <property type="match status" value="1"/>
</dbReference>
<dbReference type="EMBL" id="DVLF01000184">
    <property type="protein sequence ID" value="HIT50552.1"/>
    <property type="molecule type" value="Genomic_DNA"/>
</dbReference>
<sequence length="187" mass="20795">MIVLKSTSPRRKELLEKAHVKFKVAGADIEERLDPAQTPYDNVKRLGLEKALVDRSSYPNDILIGCDTIVVLDNQIYGKPKDRQDAFQMLKNLSGKKHQVMSGVGIVLNDRIKNFVVVSDVCFKSLSDEQIHTYIDSGECFGKAGGYAIQGLGRNLIDHYDGSLDNIIGLPIAEVLKEIEAIQHVED</sequence>
<evidence type="ECO:0000256" key="2">
    <source>
        <dbReference type="ARBA" id="ARBA00022801"/>
    </source>
</evidence>
<comment type="function">
    <text evidence="3">Nucleoside triphosphate pyrophosphatase that hydrolyzes dTTP and UTP. May have a dual role in cell division arrest and in preventing the incorporation of modified nucleotides into cellular nucleic acids.</text>
</comment>
<dbReference type="Pfam" id="PF02545">
    <property type="entry name" value="Maf"/>
    <property type="match status" value="1"/>
</dbReference>
<dbReference type="GO" id="GO:0005737">
    <property type="term" value="C:cytoplasm"/>
    <property type="evidence" value="ECO:0007669"/>
    <property type="project" value="UniProtKB-SubCell"/>
</dbReference>
<reference evidence="4" key="2">
    <citation type="journal article" date="2021" name="PeerJ">
        <title>Extensive microbial diversity within the chicken gut microbiome revealed by metagenomics and culture.</title>
        <authorList>
            <person name="Gilroy R."/>
            <person name="Ravi A."/>
            <person name="Getino M."/>
            <person name="Pursley I."/>
            <person name="Horton D.L."/>
            <person name="Alikhan N.F."/>
            <person name="Baker D."/>
            <person name="Gharbi K."/>
            <person name="Hall N."/>
            <person name="Watson M."/>
            <person name="Adriaenssens E.M."/>
            <person name="Foster-Nyarko E."/>
            <person name="Jarju S."/>
            <person name="Secka A."/>
            <person name="Antonio M."/>
            <person name="Oren A."/>
            <person name="Chaudhuri R.R."/>
            <person name="La Ragione R."/>
            <person name="Hildebrand F."/>
            <person name="Pallen M.J."/>
        </authorList>
    </citation>
    <scope>NUCLEOTIDE SEQUENCE</scope>
    <source>
        <strain evidence="4">ChiW17-6978</strain>
    </source>
</reference>
<dbReference type="InterPro" id="IPR003697">
    <property type="entry name" value="Maf-like"/>
</dbReference>
<dbReference type="Gene3D" id="3.90.950.10">
    <property type="match status" value="1"/>
</dbReference>
<dbReference type="InterPro" id="IPR029001">
    <property type="entry name" value="ITPase-like_fam"/>
</dbReference>
<dbReference type="SUPFAM" id="SSF52972">
    <property type="entry name" value="ITPase-like"/>
    <property type="match status" value="1"/>
</dbReference>
<accession>A0A9D1KJJ3</accession>
<evidence type="ECO:0000313" key="4">
    <source>
        <dbReference type="EMBL" id="HIT50552.1"/>
    </source>
</evidence>
<protein>
    <recommendedName>
        <fullName evidence="3">dTTP/UTP pyrophosphatase</fullName>
        <shortName evidence="3">dTTPase/UTPase</shortName>
        <ecNumber evidence="3">3.6.1.9</ecNumber>
    </recommendedName>
    <alternativeName>
        <fullName evidence="3">Nucleoside triphosphate pyrophosphatase</fullName>
    </alternativeName>
    <alternativeName>
        <fullName evidence="3">Nucleotide pyrophosphatase</fullName>
        <shortName evidence="3">Nucleotide PPase</shortName>
    </alternativeName>
</protein>
<proteinExistence type="inferred from homology"/>
<comment type="catalytic activity">
    <reaction evidence="3">
        <text>dTTP + H2O = dTMP + diphosphate + H(+)</text>
        <dbReference type="Rhea" id="RHEA:28534"/>
        <dbReference type="ChEBI" id="CHEBI:15377"/>
        <dbReference type="ChEBI" id="CHEBI:15378"/>
        <dbReference type="ChEBI" id="CHEBI:33019"/>
        <dbReference type="ChEBI" id="CHEBI:37568"/>
        <dbReference type="ChEBI" id="CHEBI:63528"/>
        <dbReference type="EC" id="3.6.1.9"/>
    </reaction>
</comment>
<dbReference type="Proteomes" id="UP000886758">
    <property type="component" value="Unassembled WGS sequence"/>
</dbReference>
<keyword evidence="2 3" id="KW-0378">Hydrolase</keyword>
<dbReference type="GO" id="GO:0009117">
    <property type="term" value="P:nucleotide metabolic process"/>
    <property type="evidence" value="ECO:0007669"/>
    <property type="project" value="UniProtKB-KW"/>
</dbReference>
<dbReference type="PANTHER" id="PTHR43213:SF5">
    <property type="entry name" value="BIFUNCTIONAL DTTP_UTP PYROPHOSPHATASE_METHYLTRANSFERASE PROTEIN-RELATED"/>
    <property type="match status" value="1"/>
</dbReference>
<evidence type="ECO:0000256" key="1">
    <source>
        <dbReference type="ARBA" id="ARBA00001968"/>
    </source>
</evidence>
<dbReference type="HAMAP" id="MF_00528">
    <property type="entry name" value="Maf"/>
    <property type="match status" value="1"/>
</dbReference>
<gene>
    <name evidence="4" type="primary">maf</name>
    <name evidence="4" type="ORF">IAD46_05935</name>
</gene>
<dbReference type="EC" id="3.6.1.9" evidence="3"/>
<dbReference type="AlphaFoldDB" id="A0A9D1KJJ3"/>
<reference evidence="4" key="1">
    <citation type="submission" date="2020-10" db="EMBL/GenBank/DDBJ databases">
        <authorList>
            <person name="Gilroy R."/>
        </authorList>
    </citation>
    <scope>NUCLEOTIDE SEQUENCE</scope>
    <source>
        <strain evidence="4">ChiW17-6978</strain>
    </source>
</reference>
<keyword evidence="3" id="KW-0963">Cytoplasm</keyword>
<feature type="site" description="Important for substrate specificity" evidence="3">
    <location>
        <position position="150"/>
    </location>
</feature>
<comment type="cofactor">
    <cofactor evidence="1 3">
        <name>a divalent metal cation</name>
        <dbReference type="ChEBI" id="CHEBI:60240"/>
    </cofactor>
</comment>
<evidence type="ECO:0000256" key="3">
    <source>
        <dbReference type="HAMAP-Rule" id="MF_00528"/>
    </source>
</evidence>
<comment type="caution">
    <text evidence="4">The sequence shown here is derived from an EMBL/GenBank/DDBJ whole genome shotgun (WGS) entry which is preliminary data.</text>
</comment>
<comment type="catalytic activity">
    <reaction evidence="3">
        <text>UTP + H2O = UMP + diphosphate + H(+)</text>
        <dbReference type="Rhea" id="RHEA:29395"/>
        <dbReference type="ChEBI" id="CHEBI:15377"/>
        <dbReference type="ChEBI" id="CHEBI:15378"/>
        <dbReference type="ChEBI" id="CHEBI:33019"/>
        <dbReference type="ChEBI" id="CHEBI:46398"/>
        <dbReference type="ChEBI" id="CHEBI:57865"/>
        <dbReference type="EC" id="3.6.1.9"/>
    </reaction>
</comment>
<feature type="active site" description="Proton acceptor" evidence="3">
    <location>
        <position position="67"/>
    </location>
</feature>
<comment type="similarity">
    <text evidence="3">Belongs to the Maf family. YhdE subfamily.</text>
</comment>